<dbReference type="Proteomes" id="UP000828390">
    <property type="component" value="Unassembled WGS sequence"/>
</dbReference>
<keyword evidence="3" id="KW-1185">Reference proteome</keyword>
<protein>
    <submittedName>
        <fullName evidence="2">Uncharacterized protein</fullName>
    </submittedName>
</protein>
<dbReference type="EMBL" id="JAIWYP010000013">
    <property type="protein sequence ID" value="KAH3715684.1"/>
    <property type="molecule type" value="Genomic_DNA"/>
</dbReference>
<accession>A0A9D4HFG2</accession>
<name>A0A9D4HFG2_DREPO</name>
<feature type="region of interest" description="Disordered" evidence="1">
    <location>
        <begin position="35"/>
        <end position="57"/>
    </location>
</feature>
<reference evidence="2" key="2">
    <citation type="submission" date="2020-11" db="EMBL/GenBank/DDBJ databases">
        <authorList>
            <person name="McCartney M.A."/>
            <person name="Auch B."/>
            <person name="Kono T."/>
            <person name="Mallez S."/>
            <person name="Becker A."/>
            <person name="Gohl D.M."/>
            <person name="Silverstein K.A.T."/>
            <person name="Koren S."/>
            <person name="Bechman K.B."/>
            <person name="Herman A."/>
            <person name="Abrahante J.E."/>
            <person name="Garbe J."/>
        </authorList>
    </citation>
    <scope>NUCLEOTIDE SEQUENCE</scope>
    <source>
        <strain evidence="2">Duluth1</strain>
        <tissue evidence="2">Whole animal</tissue>
    </source>
</reference>
<reference evidence="2" key="1">
    <citation type="journal article" date="2019" name="bioRxiv">
        <title>The Genome of the Zebra Mussel, Dreissena polymorpha: A Resource for Invasive Species Research.</title>
        <authorList>
            <person name="McCartney M.A."/>
            <person name="Auch B."/>
            <person name="Kono T."/>
            <person name="Mallez S."/>
            <person name="Zhang Y."/>
            <person name="Obille A."/>
            <person name="Becker A."/>
            <person name="Abrahante J.E."/>
            <person name="Garbe J."/>
            <person name="Badalamenti J.P."/>
            <person name="Herman A."/>
            <person name="Mangelson H."/>
            <person name="Liachko I."/>
            <person name="Sullivan S."/>
            <person name="Sone E.D."/>
            <person name="Koren S."/>
            <person name="Silverstein K.A.T."/>
            <person name="Beckman K.B."/>
            <person name="Gohl D.M."/>
        </authorList>
    </citation>
    <scope>NUCLEOTIDE SEQUENCE</scope>
    <source>
        <strain evidence="2">Duluth1</strain>
        <tissue evidence="2">Whole animal</tissue>
    </source>
</reference>
<gene>
    <name evidence="2" type="ORF">DPMN_058396</name>
</gene>
<evidence type="ECO:0000313" key="2">
    <source>
        <dbReference type="EMBL" id="KAH3715684.1"/>
    </source>
</evidence>
<comment type="caution">
    <text evidence="2">The sequence shown here is derived from an EMBL/GenBank/DDBJ whole genome shotgun (WGS) entry which is preliminary data.</text>
</comment>
<organism evidence="2 3">
    <name type="scientific">Dreissena polymorpha</name>
    <name type="common">Zebra mussel</name>
    <name type="synonym">Mytilus polymorpha</name>
    <dbReference type="NCBI Taxonomy" id="45954"/>
    <lineage>
        <taxon>Eukaryota</taxon>
        <taxon>Metazoa</taxon>
        <taxon>Spiralia</taxon>
        <taxon>Lophotrochozoa</taxon>
        <taxon>Mollusca</taxon>
        <taxon>Bivalvia</taxon>
        <taxon>Autobranchia</taxon>
        <taxon>Heteroconchia</taxon>
        <taxon>Euheterodonta</taxon>
        <taxon>Imparidentia</taxon>
        <taxon>Neoheterodontei</taxon>
        <taxon>Myida</taxon>
        <taxon>Dreissenoidea</taxon>
        <taxon>Dreissenidae</taxon>
        <taxon>Dreissena</taxon>
    </lineage>
</organism>
<sequence>MQAKDHPQETLDVQTIMHKPHSVPLTSKFLDDGTDAALKESSTKLNTGPENQGPKQQVEKRLLITDIDFDDSDLSKYGATGGTHRRDVASKPIEITSNLRMIALQESDSFDEHTV</sequence>
<evidence type="ECO:0000313" key="3">
    <source>
        <dbReference type="Proteomes" id="UP000828390"/>
    </source>
</evidence>
<evidence type="ECO:0000256" key="1">
    <source>
        <dbReference type="SAM" id="MobiDB-lite"/>
    </source>
</evidence>
<dbReference type="AlphaFoldDB" id="A0A9D4HFG2"/>
<proteinExistence type="predicted"/>
<feature type="compositionally biased region" description="Polar residues" evidence="1">
    <location>
        <begin position="43"/>
        <end position="55"/>
    </location>
</feature>